<keyword evidence="2" id="KW-1185">Reference proteome</keyword>
<proteinExistence type="predicted"/>
<accession>A0A4Y2LYC0</accession>
<dbReference type="Proteomes" id="UP000499080">
    <property type="component" value="Unassembled WGS sequence"/>
</dbReference>
<evidence type="ECO:0000313" key="1">
    <source>
        <dbReference type="EMBL" id="GBN19771.1"/>
    </source>
</evidence>
<sequence>MVWKVGEGCQFRCRPLLLTTIQNYELSHSAKFGSLVTDDRELRSFDESKTATELIVETRREIRSTSRCKAAETSSRLKKTLDRVRYRSSEVDEVRVRMAKSRARWCFAAGKGWNEQEEACRFKYDCRWKAGVQSGDDE</sequence>
<name>A0A4Y2LYC0_ARAVE</name>
<dbReference type="EMBL" id="BGPR01006522">
    <property type="protein sequence ID" value="GBN19771.1"/>
    <property type="molecule type" value="Genomic_DNA"/>
</dbReference>
<comment type="caution">
    <text evidence="1">The sequence shown here is derived from an EMBL/GenBank/DDBJ whole genome shotgun (WGS) entry which is preliminary data.</text>
</comment>
<organism evidence="1 2">
    <name type="scientific">Araneus ventricosus</name>
    <name type="common">Orbweaver spider</name>
    <name type="synonym">Epeira ventricosa</name>
    <dbReference type="NCBI Taxonomy" id="182803"/>
    <lineage>
        <taxon>Eukaryota</taxon>
        <taxon>Metazoa</taxon>
        <taxon>Ecdysozoa</taxon>
        <taxon>Arthropoda</taxon>
        <taxon>Chelicerata</taxon>
        <taxon>Arachnida</taxon>
        <taxon>Araneae</taxon>
        <taxon>Araneomorphae</taxon>
        <taxon>Entelegynae</taxon>
        <taxon>Araneoidea</taxon>
        <taxon>Araneidae</taxon>
        <taxon>Araneus</taxon>
    </lineage>
</organism>
<evidence type="ECO:0000313" key="2">
    <source>
        <dbReference type="Proteomes" id="UP000499080"/>
    </source>
</evidence>
<gene>
    <name evidence="1" type="ORF">AVEN_48033_1</name>
</gene>
<reference evidence="1 2" key="1">
    <citation type="journal article" date="2019" name="Sci. Rep.">
        <title>Orb-weaving spider Araneus ventricosus genome elucidates the spidroin gene catalogue.</title>
        <authorList>
            <person name="Kono N."/>
            <person name="Nakamura H."/>
            <person name="Ohtoshi R."/>
            <person name="Moran D.A.P."/>
            <person name="Shinohara A."/>
            <person name="Yoshida Y."/>
            <person name="Fujiwara M."/>
            <person name="Mori M."/>
            <person name="Tomita M."/>
            <person name="Arakawa K."/>
        </authorList>
    </citation>
    <scope>NUCLEOTIDE SEQUENCE [LARGE SCALE GENOMIC DNA]</scope>
</reference>
<dbReference type="AlphaFoldDB" id="A0A4Y2LYC0"/>
<protein>
    <submittedName>
        <fullName evidence="1">Uncharacterized protein</fullName>
    </submittedName>
</protein>